<evidence type="ECO:0000313" key="6">
    <source>
        <dbReference type="EMBL" id="MBD2867838.1"/>
    </source>
</evidence>
<proteinExistence type="predicted"/>
<dbReference type="Proteomes" id="UP000632125">
    <property type="component" value="Unassembled WGS sequence"/>
</dbReference>
<dbReference type="InterPro" id="IPR007210">
    <property type="entry name" value="ABC_Gly_betaine_transp_sub-bd"/>
</dbReference>
<organism evidence="6 7">
    <name type="scientific">Paenibacillus arenilitoris</name>
    <dbReference type="NCBI Taxonomy" id="2772299"/>
    <lineage>
        <taxon>Bacteria</taxon>
        <taxon>Bacillati</taxon>
        <taxon>Bacillota</taxon>
        <taxon>Bacilli</taxon>
        <taxon>Bacillales</taxon>
        <taxon>Paenibacillaceae</taxon>
        <taxon>Paenibacillus</taxon>
    </lineage>
</organism>
<dbReference type="SUPFAM" id="SSF53850">
    <property type="entry name" value="Periplasmic binding protein-like II"/>
    <property type="match status" value="1"/>
</dbReference>
<dbReference type="GO" id="GO:0005275">
    <property type="term" value="F:amine transmembrane transporter activity"/>
    <property type="evidence" value="ECO:0007669"/>
    <property type="project" value="TreeGrafter"/>
</dbReference>
<evidence type="ECO:0000256" key="4">
    <source>
        <dbReference type="ARBA" id="ARBA00023136"/>
    </source>
</evidence>
<dbReference type="PANTHER" id="PTHR47737:SF1">
    <property type="entry name" value="GLYCINE BETAINE_PROLINE BETAINE TRANSPORT SYSTEM PERMEASE PROTEIN PROW"/>
    <property type="match status" value="1"/>
</dbReference>
<accession>A0A927CGU0</accession>
<reference evidence="6" key="1">
    <citation type="submission" date="2020-09" db="EMBL/GenBank/DDBJ databases">
        <title>A novel bacterium of genus Paenibacillus, isolated from South China Sea.</title>
        <authorList>
            <person name="Huang H."/>
            <person name="Mo K."/>
            <person name="Hu Y."/>
        </authorList>
    </citation>
    <scope>NUCLEOTIDE SEQUENCE</scope>
    <source>
        <strain evidence="6">IB182493</strain>
    </source>
</reference>
<dbReference type="Gene3D" id="3.10.105.10">
    <property type="entry name" value="Dipeptide-binding Protein, Domain 3"/>
    <property type="match status" value="2"/>
</dbReference>
<evidence type="ECO:0000256" key="2">
    <source>
        <dbReference type="ARBA" id="ARBA00022448"/>
    </source>
</evidence>
<dbReference type="PANTHER" id="PTHR47737">
    <property type="entry name" value="GLYCINE BETAINE/PROLINE BETAINE TRANSPORT SYSTEM PERMEASE PROTEIN PROW"/>
    <property type="match status" value="1"/>
</dbReference>
<gene>
    <name evidence="6" type="ORF">IDH41_04550</name>
</gene>
<dbReference type="GO" id="GO:0015226">
    <property type="term" value="F:carnitine transmembrane transporter activity"/>
    <property type="evidence" value="ECO:0007669"/>
    <property type="project" value="TreeGrafter"/>
</dbReference>
<dbReference type="Gene3D" id="3.40.190.100">
    <property type="entry name" value="Glycine betaine-binding periplasmic protein, domain 2"/>
    <property type="match status" value="1"/>
</dbReference>
<evidence type="ECO:0000256" key="3">
    <source>
        <dbReference type="ARBA" id="ARBA00022475"/>
    </source>
</evidence>
<evidence type="ECO:0000256" key="1">
    <source>
        <dbReference type="ARBA" id="ARBA00004236"/>
    </source>
</evidence>
<keyword evidence="2" id="KW-0813">Transport</keyword>
<comment type="caution">
    <text evidence="6">The sequence shown here is derived from an EMBL/GenBank/DDBJ whole genome shotgun (WGS) entry which is preliminary data.</text>
</comment>
<dbReference type="Pfam" id="PF04069">
    <property type="entry name" value="OpuAC"/>
    <property type="match status" value="1"/>
</dbReference>
<dbReference type="EMBL" id="JACXIY010000005">
    <property type="protein sequence ID" value="MBD2867838.1"/>
    <property type="molecule type" value="Genomic_DNA"/>
</dbReference>
<dbReference type="GO" id="GO:0015871">
    <property type="term" value="P:choline transport"/>
    <property type="evidence" value="ECO:0007669"/>
    <property type="project" value="TreeGrafter"/>
</dbReference>
<keyword evidence="3" id="KW-1003">Cell membrane</keyword>
<dbReference type="AlphaFoldDB" id="A0A927CGU0"/>
<comment type="subcellular location">
    <subcellularLocation>
        <location evidence="1">Cell membrane</location>
    </subcellularLocation>
</comment>
<dbReference type="GO" id="GO:0043190">
    <property type="term" value="C:ATP-binding cassette (ABC) transporter complex"/>
    <property type="evidence" value="ECO:0007669"/>
    <property type="project" value="InterPro"/>
</dbReference>
<name>A0A927CGU0_9BACL</name>
<evidence type="ECO:0000313" key="7">
    <source>
        <dbReference type="Proteomes" id="UP000632125"/>
    </source>
</evidence>
<dbReference type="CDD" id="cd13639">
    <property type="entry name" value="PBP2_OpuAC_like"/>
    <property type="match status" value="1"/>
</dbReference>
<dbReference type="GO" id="GO:0031460">
    <property type="term" value="P:glycine betaine transport"/>
    <property type="evidence" value="ECO:0007669"/>
    <property type="project" value="TreeGrafter"/>
</dbReference>
<keyword evidence="4" id="KW-0472">Membrane</keyword>
<protein>
    <submittedName>
        <fullName evidence="6">Glycine betaine ABC transporter substrate-binding protein</fullName>
    </submittedName>
</protein>
<evidence type="ECO:0000259" key="5">
    <source>
        <dbReference type="Pfam" id="PF04069"/>
    </source>
</evidence>
<keyword evidence="7" id="KW-1185">Reference proteome</keyword>
<sequence length="275" mass="30323">MVVALLAGCSSASGSGDKKVTLAYVAWDSEIASTHVVKEVLEQKLDYEVELMQVDAGPMWAGVSDGSADAMVAAWLPSTHASYVEKYDGQYDDLGPNLEGTKVGLVVPQYMEINSIEELNDAVGETLDYTIVGIEPGAGIMMATEKVLDEYGLRDKWTLLESSSAAMTQELQKAYDNQEPVIVTGWTPHWKFAKMDLKYLEDPKNVYGGDEQIHTIARKGLNNDQPEAYAFLDKFNWTPDDMAAVMIQIQEGKSPEEAAKAWVEENADKVDAWLQ</sequence>
<feature type="domain" description="ABC-type glycine betaine transport system substrate-binding" evidence="5">
    <location>
        <begin position="18"/>
        <end position="265"/>
    </location>
</feature>